<feature type="non-terminal residue" evidence="3">
    <location>
        <position position="282"/>
    </location>
</feature>
<dbReference type="eggNOG" id="ENOG502SCUT">
    <property type="taxonomic scope" value="Eukaryota"/>
</dbReference>
<dbReference type="HOGENOM" id="CLU_1045898_0_0_1"/>
<keyword evidence="4" id="KW-1185">Reference proteome</keyword>
<dbReference type="Proteomes" id="UP000027238">
    <property type="component" value="Unassembled WGS sequence"/>
</dbReference>
<proteinExistence type="predicted"/>
<evidence type="ECO:0000256" key="1">
    <source>
        <dbReference type="SAM" id="MobiDB-lite"/>
    </source>
</evidence>
<feature type="region of interest" description="Disordered" evidence="1">
    <location>
        <begin position="234"/>
        <end position="282"/>
    </location>
</feature>
<organism evidence="3 4">
    <name type="scientific">Colletotrichum sublineola</name>
    <name type="common">Sorghum anthracnose fungus</name>
    <dbReference type="NCBI Taxonomy" id="1173701"/>
    <lineage>
        <taxon>Eukaryota</taxon>
        <taxon>Fungi</taxon>
        <taxon>Dikarya</taxon>
        <taxon>Ascomycota</taxon>
        <taxon>Pezizomycotina</taxon>
        <taxon>Sordariomycetes</taxon>
        <taxon>Hypocreomycetidae</taxon>
        <taxon>Glomerellales</taxon>
        <taxon>Glomerellaceae</taxon>
        <taxon>Colletotrichum</taxon>
        <taxon>Colletotrichum graminicola species complex</taxon>
    </lineage>
</organism>
<evidence type="ECO:0000313" key="4">
    <source>
        <dbReference type="Proteomes" id="UP000027238"/>
    </source>
</evidence>
<feature type="signal peptide" evidence="2">
    <location>
        <begin position="1"/>
        <end position="28"/>
    </location>
</feature>
<gene>
    <name evidence="3" type="ORF">CSUB01_12464</name>
</gene>
<evidence type="ECO:0000313" key="3">
    <source>
        <dbReference type="EMBL" id="KDN60619.1"/>
    </source>
</evidence>
<reference evidence="4" key="1">
    <citation type="journal article" date="2014" name="Genome Announc.">
        <title>Draft genome sequence of Colletotrichum sublineola, a destructive pathogen of cultivated sorghum.</title>
        <authorList>
            <person name="Baroncelli R."/>
            <person name="Sanz-Martin J.M."/>
            <person name="Rech G.E."/>
            <person name="Sukno S.A."/>
            <person name="Thon M.R."/>
        </authorList>
    </citation>
    <scope>NUCLEOTIDE SEQUENCE [LARGE SCALE GENOMIC DNA]</scope>
    <source>
        <strain evidence="4">TX430BB</strain>
    </source>
</reference>
<comment type="caution">
    <text evidence="3">The sequence shown here is derived from an EMBL/GenBank/DDBJ whole genome shotgun (WGS) entry which is preliminary data.</text>
</comment>
<dbReference type="EMBL" id="JMSE01001495">
    <property type="protein sequence ID" value="KDN60619.1"/>
    <property type="molecule type" value="Genomic_DNA"/>
</dbReference>
<name>A0A066WYY4_COLSU</name>
<feature type="compositionally biased region" description="Pro residues" evidence="1">
    <location>
        <begin position="268"/>
        <end position="282"/>
    </location>
</feature>
<dbReference type="OrthoDB" id="3780330at2759"/>
<dbReference type="AlphaFoldDB" id="A0A066WYY4"/>
<protein>
    <submittedName>
        <fullName evidence="3">Uncharacterized protein</fullName>
    </submittedName>
</protein>
<sequence>MWSVTSRSWVASLSSLVLLFTLLLGVAAQDLGISLDKRAQDETQRIIYSTKLTFGDDTSRLFNDQQLYGLAALAYSEMQTKFHADGIAPHQQPSMIAAMAVGHDIYISSSLKNGTFLYDYADSRSKSPVLNALNRCQAGLQQFKKVPVNDQHRTRGSCAEVFALHEWSLDPDVPQQARAHRPATRVVAYGKPGGRGPDSVGPQNPCGGGEIVNDKGLLTWGCKQFMADQDLTVPKKPSKRARLDVPRPFPRFTKKQISIMPPSASAPRPGPLSNPPDPLSTT</sequence>
<feature type="chain" id="PRO_5001629637" evidence="2">
    <location>
        <begin position="29"/>
        <end position="282"/>
    </location>
</feature>
<evidence type="ECO:0000256" key="2">
    <source>
        <dbReference type="SAM" id="SignalP"/>
    </source>
</evidence>
<accession>A0A066WYY4</accession>
<keyword evidence="2" id="KW-0732">Signal</keyword>